<evidence type="ECO:0000256" key="1">
    <source>
        <dbReference type="SAM" id="MobiDB-lite"/>
    </source>
</evidence>
<reference evidence="4 5" key="1">
    <citation type="journal article" date="2010" name="J. Bacteriol.">
        <title>Genome sequence of the milbemycin-producing bacterium Streptomyces bingchenggensis.</title>
        <authorList>
            <person name="Wang X.J."/>
            <person name="Yan Y.J."/>
            <person name="Zhang B."/>
            <person name="An J."/>
            <person name="Wang J.J."/>
            <person name="Tian J."/>
            <person name="Jiang L."/>
            <person name="Chen Y.H."/>
            <person name="Huang S.X."/>
            <person name="Yin M."/>
            <person name="Zhang J."/>
            <person name="Gao A.L."/>
            <person name="Liu C.X."/>
            <person name="Zhu Z.X."/>
            <person name="Xiang W.S."/>
        </authorList>
    </citation>
    <scope>NUCLEOTIDE SEQUENCE [LARGE SCALE GENOMIC DNA]</scope>
    <source>
        <strain evidence="4 5">BCW-1</strain>
    </source>
</reference>
<name>D7CCY1_STRBB</name>
<feature type="domain" description="AMP-dependent synthetase/ligase" evidence="2">
    <location>
        <begin position="9"/>
        <end position="355"/>
    </location>
</feature>
<dbReference type="PANTHER" id="PTHR45527">
    <property type="entry name" value="NONRIBOSOMAL PEPTIDE SYNTHETASE"/>
    <property type="match status" value="1"/>
</dbReference>
<dbReference type="InterPro" id="IPR010071">
    <property type="entry name" value="AA_adenyl_dom"/>
</dbReference>
<dbReference type="AlphaFoldDB" id="D7CCY1"/>
<dbReference type="Proteomes" id="UP000000377">
    <property type="component" value="Chromosome"/>
</dbReference>
<dbReference type="RefSeq" id="WP_014180278.1">
    <property type="nucleotide sequence ID" value="NC_016582.1"/>
</dbReference>
<dbReference type="Gene3D" id="3.30.300.30">
    <property type="match status" value="1"/>
</dbReference>
<dbReference type="Pfam" id="PF00501">
    <property type="entry name" value="AMP-binding"/>
    <property type="match status" value="1"/>
</dbReference>
<dbReference type="GO" id="GO:0044550">
    <property type="term" value="P:secondary metabolite biosynthetic process"/>
    <property type="evidence" value="ECO:0007669"/>
    <property type="project" value="TreeGrafter"/>
</dbReference>
<gene>
    <name evidence="4" type="ordered locus">SBI_07708</name>
</gene>
<dbReference type="GO" id="GO:0031177">
    <property type="term" value="F:phosphopantetheine binding"/>
    <property type="evidence" value="ECO:0007669"/>
    <property type="project" value="TreeGrafter"/>
</dbReference>
<dbReference type="Gene3D" id="3.40.50.12780">
    <property type="entry name" value="N-terminal domain of ligase-like"/>
    <property type="match status" value="1"/>
</dbReference>
<dbReference type="EMBL" id="CP002047">
    <property type="protein sequence ID" value="ADI10828.1"/>
    <property type="molecule type" value="Genomic_DNA"/>
</dbReference>
<dbReference type="PATRIC" id="fig|749414.3.peg.7925"/>
<keyword evidence="5" id="KW-1185">Reference proteome</keyword>
<evidence type="ECO:0000259" key="2">
    <source>
        <dbReference type="Pfam" id="PF00501"/>
    </source>
</evidence>
<dbReference type="PROSITE" id="PS00455">
    <property type="entry name" value="AMP_BINDING"/>
    <property type="match status" value="1"/>
</dbReference>
<dbReference type="InterPro" id="IPR020845">
    <property type="entry name" value="AMP-binding_CS"/>
</dbReference>
<evidence type="ECO:0000313" key="5">
    <source>
        <dbReference type="Proteomes" id="UP000000377"/>
    </source>
</evidence>
<dbReference type="InterPro" id="IPR000873">
    <property type="entry name" value="AMP-dep_synth/lig_dom"/>
</dbReference>
<feature type="domain" description="AMP-binding enzyme C-terminal" evidence="3">
    <location>
        <begin position="399"/>
        <end position="473"/>
    </location>
</feature>
<accession>D7CCY1</accession>
<dbReference type="InterPro" id="IPR025110">
    <property type="entry name" value="AMP-bd_C"/>
</dbReference>
<dbReference type="GO" id="GO:0043041">
    <property type="term" value="P:amino acid activation for nonribosomal peptide biosynthetic process"/>
    <property type="evidence" value="ECO:0007669"/>
    <property type="project" value="TreeGrafter"/>
</dbReference>
<dbReference type="Pfam" id="PF13193">
    <property type="entry name" value="AMP-binding_C"/>
    <property type="match status" value="1"/>
</dbReference>
<proteinExistence type="predicted"/>
<dbReference type="PANTHER" id="PTHR45527:SF1">
    <property type="entry name" value="FATTY ACID SYNTHASE"/>
    <property type="match status" value="1"/>
</dbReference>
<organism evidence="4 5">
    <name type="scientific">Streptomyces bingchenggensis (strain BCW-1)</name>
    <dbReference type="NCBI Taxonomy" id="749414"/>
    <lineage>
        <taxon>Bacteria</taxon>
        <taxon>Bacillati</taxon>
        <taxon>Actinomycetota</taxon>
        <taxon>Actinomycetes</taxon>
        <taxon>Kitasatosporales</taxon>
        <taxon>Streptomycetaceae</taxon>
        <taxon>Streptomyces</taxon>
    </lineage>
</organism>
<dbReference type="NCBIfam" id="TIGR01733">
    <property type="entry name" value="AA-adenyl-dom"/>
    <property type="match status" value="1"/>
</dbReference>
<evidence type="ECO:0000313" key="4">
    <source>
        <dbReference type="EMBL" id="ADI10828.1"/>
    </source>
</evidence>
<dbReference type="InterPro" id="IPR045851">
    <property type="entry name" value="AMP-bd_C_sf"/>
</dbReference>
<dbReference type="HOGENOM" id="CLU_000022_2_12_11"/>
<dbReference type="InterPro" id="IPR020459">
    <property type="entry name" value="AMP-binding"/>
</dbReference>
<dbReference type="GO" id="GO:0005737">
    <property type="term" value="C:cytoplasm"/>
    <property type="evidence" value="ECO:0007669"/>
    <property type="project" value="TreeGrafter"/>
</dbReference>
<dbReference type="KEGG" id="sbh:SBI_07708"/>
<dbReference type="eggNOG" id="COG1020">
    <property type="taxonomic scope" value="Bacteria"/>
</dbReference>
<evidence type="ECO:0000259" key="3">
    <source>
        <dbReference type="Pfam" id="PF13193"/>
    </source>
</evidence>
<feature type="region of interest" description="Disordered" evidence="1">
    <location>
        <begin position="468"/>
        <end position="492"/>
    </location>
</feature>
<feature type="compositionally biased region" description="Basic and acidic residues" evidence="1">
    <location>
        <begin position="473"/>
        <end position="492"/>
    </location>
</feature>
<dbReference type="SUPFAM" id="SSF56801">
    <property type="entry name" value="Acetyl-CoA synthetase-like"/>
    <property type="match status" value="1"/>
</dbReference>
<protein>
    <submittedName>
        <fullName evidence="4">Putative acyl-CoA synthetase</fullName>
    </submittedName>
</protein>
<sequence>MSLHRLVVEAAERTPEAPAVHDMTGGLSYGRLDALADRYAAALLDAGVRPGNRVLLWTGKSAEVVALMQAVLRIGAIYVPVTPSNPIGRVRRIIADCRPSLVVTDLDDAPAPADLDGPRVEVVDRTALRDASEPGRRPAHHPAAPDDPAYILYTSGSTGEPKGVCLSHRNALSFTDWAAEKLRLRPGDRLANHAPFTFDLSVFDLYGAFRAGASVHLVPDTLAHAPDQLIDVLARRRITVWYSVPSAFLLLMRQGRLLDRGPLSLRTCVFAGEAFPLKDIKRLRAAWPGVRLLNWYGPTETNVCTSYEVTAADLVRTTPLPIGTGCCGNDVRLAPRPDGTAEIVVSGPTVMLGYWGRPPHHGPYRTGDLGRRDAHGDLEYLGRFDDLAKVRGHRVEPGEVEAALGAHPAVGDVVVLVSGSSDAARLHAVVVPRPGQRPQLLDLKRHCASLLPSYMIIDAVHTVEAIPRGPNGKTDRAALARELRTREPNRRA</sequence>
<dbReference type="InterPro" id="IPR042099">
    <property type="entry name" value="ANL_N_sf"/>
</dbReference>
<dbReference type="STRING" id="749414.SBI_07708"/>
<dbReference type="PRINTS" id="PR00154">
    <property type="entry name" value="AMPBINDING"/>
</dbReference>